<dbReference type="Proteomes" id="UP000266841">
    <property type="component" value="Unassembled WGS sequence"/>
</dbReference>
<dbReference type="InterPro" id="IPR013083">
    <property type="entry name" value="Znf_RING/FYVE/PHD"/>
</dbReference>
<dbReference type="eggNOG" id="KOG3039">
    <property type="taxonomic scope" value="Eukaryota"/>
</dbReference>
<evidence type="ECO:0000313" key="6">
    <source>
        <dbReference type="EMBL" id="EJK48094.1"/>
    </source>
</evidence>
<proteinExistence type="inferred from homology"/>
<evidence type="ECO:0000256" key="1">
    <source>
        <dbReference type="ARBA" id="ARBA00004123"/>
    </source>
</evidence>
<dbReference type="EMBL" id="AGNL01046284">
    <property type="protein sequence ID" value="EJK48094.1"/>
    <property type="molecule type" value="Genomic_DNA"/>
</dbReference>
<dbReference type="PANTHER" id="PTHR13063">
    <property type="entry name" value="ENOS INTERACTING PROTEIN"/>
    <property type="match status" value="1"/>
</dbReference>
<comment type="similarity">
    <text evidence="2">Belongs to the NOSIP family.</text>
</comment>
<comment type="caution">
    <text evidence="6">The sequence shown here is derived from an EMBL/GenBank/DDBJ whole genome shotgun (WGS) entry which is preliminary data.</text>
</comment>
<dbReference type="PANTHER" id="PTHR13063:SF10">
    <property type="entry name" value="NITRIC OXIDE SYNTHASE-INTERACTING PROTEIN"/>
    <property type="match status" value="1"/>
</dbReference>
<dbReference type="InterPro" id="IPR031790">
    <property type="entry name" value="Znf-NOSIP"/>
</dbReference>
<dbReference type="Pfam" id="PF15906">
    <property type="entry name" value="zf-NOSIP"/>
    <property type="match status" value="1"/>
</dbReference>
<feature type="domain" description="Nitric oxide synthase-interacting protein zinc-finger" evidence="5">
    <location>
        <begin position="15"/>
        <end position="75"/>
    </location>
</feature>
<evidence type="ECO:0000313" key="7">
    <source>
        <dbReference type="Proteomes" id="UP000266841"/>
    </source>
</evidence>
<reference evidence="6 7" key="1">
    <citation type="journal article" date="2012" name="Genome Biol.">
        <title>Genome and low-iron response of an oceanic diatom adapted to chronic iron limitation.</title>
        <authorList>
            <person name="Lommer M."/>
            <person name="Specht M."/>
            <person name="Roy A.S."/>
            <person name="Kraemer L."/>
            <person name="Andreson R."/>
            <person name="Gutowska M.A."/>
            <person name="Wolf J."/>
            <person name="Bergner S.V."/>
            <person name="Schilhabel M.B."/>
            <person name="Klostermeier U.C."/>
            <person name="Beiko R.G."/>
            <person name="Rosenstiel P."/>
            <person name="Hippler M."/>
            <person name="Laroche J."/>
        </authorList>
    </citation>
    <scope>NUCLEOTIDE SEQUENCE [LARGE SCALE GENOMIC DNA]</scope>
    <source>
        <strain evidence="6 7">CCMP1005</strain>
    </source>
</reference>
<accession>K0R7P8</accession>
<dbReference type="InterPro" id="IPR016818">
    <property type="entry name" value="NOSIP"/>
</dbReference>
<organism evidence="6 7">
    <name type="scientific">Thalassiosira oceanica</name>
    <name type="common">Marine diatom</name>
    <dbReference type="NCBI Taxonomy" id="159749"/>
    <lineage>
        <taxon>Eukaryota</taxon>
        <taxon>Sar</taxon>
        <taxon>Stramenopiles</taxon>
        <taxon>Ochrophyta</taxon>
        <taxon>Bacillariophyta</taxon>
        <taxon>Coscinodiscophyceae</taxon>
        <taxon>Thalassiosirophycidae</taxon>
        <taxon>Thalassiosirales</taxon>
        <taxon>Thalassiosiraceae</taxon>
        <taxon>Thalassiosira</taxon>
    </lineage>
</organism>
<dbReference type="AlphaFoldDB" id="K0R7P8"/>
<protein>
    <recommendedName>
        <fullName evidence="5">Nitric oxide synthase-interacting protein zinc-finger domain-containing protein</fullName>
    </recommendedName>
</protein>
<comment type="subcellular location">
    <subcellularLocation>
        <location evidence="1">Nucleus</location>
    </subcellularLocation>
</comment>
<keyword evidence="3" id="KW-0539">Nucleus</keyword>
<evidence type="ECO:0000256" key="3">
    <source>
        <dbReference type="ARBA" id="ARBA00023242"/>
    </source>
</evidence>
<evidence type="ECO:0000259" key="5">
    <source>
        <dbReference type="Pfam" id="PF15906"/>
    </source>
</evidence>
<keyword evidence="7" id="KW-1185">Reference proteome</keyword>
<dbReference type="Gene3D" id="3.30.40.10">
    <property type="entry name" value="Zinc/RING finger domain, C3HC4 (zinc finger)"/>
    <property type="match status" value="1"/>
</dbReference>
<dbReference type="OrthoDB" id="116827at2759"/>
<evidence type="ECO:0000256" key="4">
    <source>
        <dbReference type="SAM" id="MobiDB-lite"/>
    </source>
</evidence>
<dbReference type="GO" id="GO:0061630">
    <property type="term" value="F:ubiquitin protein ligase activity"/>
    <property type="evidence" value="ECO:0007669"/>
    <property type="project" value="InterPro"/>
</dbReference>
<dbReference type="OMA" id="PCVTKFM"/>
<sequence length="312" mass="34426">MTRKSKQPGGHNPLTYQERKRLKCSGYGTQTARLSTASQSKFGTCCLSLSPIDGDAVATPSGHLYSREAIVEYLATKNGELKMEKSEYERKRLVIENRRVEWEEKNRKIAEEKFVKKDQGAMSSAIVLRNEDGDKKRPAVASSTSDTSGSRSTNSLNQVSYWLAAAQPQHTKGMAKDGEFDYVKEIEALGEAPPDRPPSPMSKNPLKLKSLIPIHLVREGDEDGRAKKGDFTGRILCGVSHKAITTQPAVLIKKSGQIMLKTVYEDLAKPDMVCPVTSKKFKEKDVIELVKGRSGFAASGETVAKKYNPTMT</sequence>
<name>K0R7P8_THAOC</name>
<evidence type="ECO:0000256" key="2">
    <source>
        <dbReference type="ARBA" id="ARBA00008126"/>
    </source>
</evidence>
<feature type="compositionally biased region" description="Low complexity" evidence="4">
    <location>
        <begin position="142"/>
        <end position="154"/>
    </location>
</feature>
<dbReference type="GO" id="GO:0005634">
    <property type="term" value="C:nucleus"/>
    <property type="evidence" value="ECO:0007669"/>
    <property type="project" value="UniProtKB-SubCell"/>
</dbReference>
<feature type="region of interest" description="Disordered" evidence="4">
    <location>
        <begin position="128"/>
        <end position="154"/>
    </location>
</feature>
<gene>
    <name evidence="6" type="ORF">THAOC_33141</name>
</gene>